<protein>
    <submittedName>
        <fullName evidence="1">Uncharacterized protein</fullName>
    </submittedName>
</protein>
<accession>K0XHJ1</accession>
<gene>
    <name evidence="1" type="ORF">HMPREF9448_02011</name>
</gene>
<dbReference type="RefSeq" id="WP_008862413.1">
    <property type="nucleotide sequence ID" value="NZ_JH815205.1"/>
</dbReference>
<organism evidence="1 2">
    <name type="scientific">Barnesiella intestinihominis YIT 11860</name>
    <dbReference type="NCBI Taxonomy" id="742726"/>
    <lineage>
        <taxon>Bacteria</taxon>
        <taxon>Pseudomonadati</taxon>
        <taxon>Bacteroidota</taxon>
        <taxon>Bacteroidia</taxon>
        <taxon>Bacteroidales</taxon>
        <taxon>Barnesiellaceae</taxon>
        <taxon>Barnesiella</taxon>
    </lineage>
</organism>
<evidence type="ECO:0000313" key="1">
    <source>
        <dbReference type="EMBL" id="EJZ63355.1"/>
    </source>
</evidence>
<reference evidence="1 2" key="1">
    <citation type="submission" date="2012-08" db="EMBL/GenBank/DDBJ databases">
        <title>The Genome Sequence of Barnesiella intestinihominis YIT 11860.</title>
        <authorList>
            <consortium name="The Broad Institute Genome Sequencing Platform"/>
            <person name="Earl A."/>
            <person name="Ward D."/>
            <person name="Feldgarden M."/>
            <person name="Gevers D."/>
            <person name="Morotomi M."/>
            <person name="Walker B."/>
            <person name="Young S.K."/>
            <person name="Zeng Q."/>
            <person name="Gargeya S."/>
            <person name="Fitzgerald M."/>
            <person name="Haas B."/>
            <person name="Abouelleil A."/>
            <person name="Alvarado L."/>
            <person name="Arachchi H.M."/>
            <person name="Berlin A.M."/>
            <person name="Chapman S.B."/>
            <person name="Goldberg J."/>
            <person name="Griggs A."/>
            <person name="Gujja S."/>
            <person name="Hansen M."/>
            <person name="Howarth C."/>
            <person name="Imamovic A."/>
            <person name="Larimer J."/>
            <person name="McCowen C."/>
            <person name="Montmayeur A."/>
            <person name="Murphy C."/>
            <person name="Neiman D."/>
            <person name="Pearson M."/>
            <person name="Priest M."/>
            <person name="Roberts A."/>
            <person name="Saif S."/>
            <person name="Shea T."/>
            <person name="Sisk P."/>
            <person name="Sykes S."/>
            <person name="Wortman J."/>
            <person name="Nusbaum C."/>
            <person name="Birren B."/>
        </authorList>
    </citation>
    <scope>NUCLEOTIDE SEQUENCE [LARGE SCALE GENOMIC DNA]</scope>
    <source>
        <strain evidence="1 2">YIT 11860</strain>
    </source>
</reference>
<dbReference type="AlphaFoldDB" id="K0XHJ1"/>
<keyword evidence="2" id="KW-1185">Reference proteome</keyword>
<sequence length="90" mass="10333">MEKTVKFKIKADGERVLVTAGCCVYAITPKETENLMLRTRDLLNKMGSEIETVELSGRFISDVAGKEKFIVSREDLYNAYIAIKRMFNYM</sequence>
<dbReference type="STRING" id="742726.HMPREF9448_02011"/>
<comment type="caution">
    <text evidence="1">The sequence shown here is derived from an EMBL/GenBank/DDBJ whole genome shotgun (WGS) entry which is preliminary data.</text>
</comment>
<proteinExistence type="predicted"/>
<dbReference type="EMBL" id="ADLE01000014">
    <property type="protein sequence ID" value="EJZ63355.1"/>
    <property type="molecule type" value="Genomic_DNA"/>
</dbReference>
<name>K0XHJ1_9BACT</name>
<evidence type="ECO:0000313" key="2">
    <source>
        <dbReference type="Proteomes" id="UP000006044"/>
    </source>
</evidence>
<dbReference type="GeneID" id="77849231"/>
<dbReference type="HOGENOM" id="CLU_2434882_0_0_10"/>
<dbReference type="Proteomes" id="UP000006044">
    <property type="component" value="Unassembled WGS sequence"/>
</dbReference>